<reference evidence="2" key="2">
    <citation type="journal article" date="2021" name="Mar. Drugs">
        <title>Genome Reduction and Secondary Metabolism of the Marine Sponge-Associated Cyanobacterium Leptothoe.</title>
        <authorList>
            <person name="Konstantinou D."/>
            <person name="Popin R.V."/>
            <person name="Fewer D.P."/>
            <person name="Sivonen K."/>
            <person name="Gkelis S."/>
        </authorList>
    </citation>
    <scope>NUCLEOTIDE SEQUENCE</scope>
    <source>
        <strain evidence="2">TAU-MAC 1115</strain>
    </source>
</reference>
<evidence type="ECO:0000259" key="1">
    <source>
        <dbReference type="Pfam" id="PF04773"/>
    </source>
</evidence>
<accession>A0A947GKQ1</accession>
<evidence type="ECO:0000313" key="2">
    <source>
        <dbReference type="EMBL" id="MBT9317068.1"/>
    </source>
</evidence>
<dbReference type="PANTHER" id="PTHR38731">
    <property type="entry name" value="LIPL45-RELATED LIPOPROTEIN-RELATED"/>
    <property type="match status" value="1"/>
</dbReference>
<protein>
    <submittedName>
        <fullName evidence="2">FecR domain-containing protein</fullName>
    </submittedName>
</protein>
<evidence type="ECO:0000313" key="3">
    <source>
        <dbReference type="Proteomes" id="UP000717364"/>
    </source>
</evidence>
<feature type="domain" description="FecR protein" evidence="1">
    <location>
        <begin position="55"/>
        <end position="155"/>
    </location>
</feature>
<proteinExistence type="predicted"/>
<dbReference type="InterPro" id="IPR006860">
    <property type="entry name" value="FecR"/>
</dbReference>
<dbReference type="Pfam" id="PF04773">
    <property type="entry name" value="FecR"/>
    <property type="match status" value="1"/>
</dbReference>
<dbReference type="Gene3D" id="2.60.120.1440">
    <property type="match status" value="1"/>
</dbReference>
<keyword evidence="3" id="KW-1185">Reference proteome</keyword>
<gene>
    <name evidence="2" type="ORF">IXB50_16715</name>
</gene>
<organism evidence="2 3">
    <name type="scientific">Leptothoe spongobia TAU-MAC 1115</name>
    <dbReference type="NCBI Taxonomy" id="1967444"/>
    <lineage>
        <taxon>Bacteria</taxon>
        <taxon>Bacillati</taxon>
        <taxon>Cyanobacteriota</taxon>
        <taxon>Cyanophyceae</taxon>
        <taxon>Nodosilineales</taxon>
        <taxon>Cymatolegaceae</taxon>
        <taxon>Leptothoe</taxon>
        <taxon>Leptothoe spongobia</taxon>
    </lineage>
</organism>
<sequence>MTVGLASETSARPLSVRVNRWLELRNASGTVDFLQSGQWRQAQVGQRLGSVGDGLRTGAGSLARLALDTQVGFVTVSENTTFSITQLYTTPRGGKVTELDVPRGQVRLFVRRFTNPDSSLEIRTPAGVNGVRGTDFGIAIQPSGRSSLAVEEGSVASSAQGESVTVPEGYQNYTIPGQPPSEPMPITEDPNLNILRIESQRRDGEEIVFLDGATFFVNSLVIEGVTQEIIADEDDEQIGTFSLEVPLPADRSSIEVKVITPLGKTQIYDVVFR</sequence>
<reference evidence="2" key="1">
    <citation type="submission" date="2020-11" db="EMBL/GenBank/DDBJ databases">
        <authorList>
            <person name="Konstantinou D."/>
            <person name="Gkelis S."/>
            <person name="Popin R."/>
            <person name="Fewer D."/>
            <person name="Sivonen K."/>
        </authorList>
    </citation>
    <scope>NUCLEOTIDE SEQUENCE</scope>
    <source>
        <strain evidence="2">TAU-MAC 1115</strain>
    </source>
</reference>
<name>A0A947GKQ1_9CYAN</name>
<dbReference type="EMBL" id="JADOES010000037">
    <property type="protein sequence ID" value="MBT9317068.1"/>
    <property type="molecule type" value="Genomic_DNA"/>
</dbReference>
<dbReference type="AlphaFoldDB" id="A0A947GKQ1"/>
<comment type="caution">
    <text evidence="2">The sequence shown here is derived from an EMBL/GenBank/DDBJ whole genome shotgun (WGS) entry which is preliminary data.</text>
</comment>
<dbReference type="Proteomes" id="UP000717364">
    <property type="component" value="Unassembled WGS sequence"/>
</dbReference>